<proteinExistence type="inferred from homology"/>
<feature type="compositionally biased region" description="Low complexity" evidence="4">
    <location>
        <begin position="38"/>
        <end position="60"/>
    </location>
</feature>
<dbReference type="PROSITE" id="PS51257">
    <property type="entry name" value="PROKAR_LIPOPROTEIN"/>
    <property type="match status" value="1"/>
</dbReference>
<dbReference type="Pfam" id="PF01547">
    <property type="entry name" value="SBP_bac_1"/>
    <property type="match status" value="1"/>
</dbReference>
<dbReference type="Gene3D" id="3.40.190.10">
    <property type="entry name" value="Periplasmic binding protein-like II"/>
    <property type="match status" value="1"/>
</dbReference>
<dbReference type="SUPFAM" id="SSF53850">
    <property type="entry name" value="Periplasmic binding protein-like II"/>
    <property type="match status" value="1"/>
</dbReference>
<dbReference type="EMBL" id="JAGKSP010000011">
    <property type="protein sequence ID" value="MBP3965597.1"/>
    <property type="molecule type" value="Genomic_DNA"/>
</dbReference>
<feature type="chain" id="PRO_5046503591" evidence="5">
    <location>
        <begin position="24"/>
        <end position="488"/>
    </location>
</feature>
<keyword evidence="7" id="KW-1185">Reference proteome</keyword>
<gene>
    <name evidence="6" type="ORF">I8J30_23050</name>
</gene>
<evidence type="ECO:0000256" key="4">
    <source>
        <dbReference type="SAM" id="MobiDB-lite"/>
    </source>
</evidence>
<organism evidence="6 7">
    <name type="scientific">Paenibacillus lignilyticus</name>
    <dbReference type="NCBI Taxonomy" id="1172615"/>
    <lineage>
        <taxon>Bacteria</taxon>
        <taxon>Bacillati</taxon>
        <taxon>Bacillota</taxon>
        <taxon>Bacilli</taxon>
        <taxon>Bacillales</taxon>
        <taxon>Paenibacillaceae</taxon>
        <taxon>Paenibacillus</taxon>
    </lineage>
</organism>
<accession>A0ABS5CI84</accession>
<dbReference type="PANTHER" id="PTHR30061:SF50">
    <property type="entry name" value="MALTOSE_MALTODEXTRIN-BINDING PERIPLASMIC PROTEIN"/>
    <property type="match status" value="1"/>
</dbReference>
<keyword evidence="2" id="KW-0813">Transport</keyword>
<protein>
    <submittedName>
        <fullName evidence="6">Extracellular solute-binding protein</fullName>
    </submittedName>
</protein>
<dbReference type="Proteomes" id="UP000673394">
    <property type="component" value="Unassembled WGS sequence"/>
</dbReference>
<sequence>MKLKKTTALMGTALLMVALTACGANNNKTAAENEKPSNTATTETNDATNEAANSTENTPAAAEPVTLTVLNEGAVGIGVGLVDDLLVTKEKELKDGGTDIAYTPGSQFEGAAFGLYYQKFISTKLKEKNISVKTEDWGWGEPLIQKETAGFLAKNIPDIIVGETQMPGFAQQGLLEAFPDDMAAEIREKLAPAAWKPMEIDGKIYGLASQPGVSSLFWNKKLVKEAGLDPEKAITTWAELVDNAKKVTDAGKGKFYGGGVYGAPNFGGYLRYGALVAINGGTFADANGLPTFNSDANVEVIELLRALNANHPAGLMLNNNEGTYFDAWNKGQLAYLIDGPWRAQECKNVGLECGMAPIPLSPNGKPGNVTIGAAFHSVPVDAKNKEAAFDYIRAMYSTEVQQLIADSNTRSPILKEIAETDDYKTKHPEMYLHYQAMVGNVQGLPTFAKDNSKAWQIFGDAAVKSLMTDGDIKAIMDDAQKRAELVTK</sequence>
<feature type="region of interest" description="Disordered" evidence="4">
    <location>
        <begin position="28"/>
        <end position="60"/>
    </location>
</feature>
<dbReference type="InterPro" id="IPR006059">
    <property type="entry name" value="SBP"/>
</dbReference>
<comment type="similarity">
    <text evidence="1">Belongs to the bacterial solute-binding protein 1 family.</text>
</comment>
<evidence type="ECO:0000313" key="7">
    <source>
        <dbReference type="Proteomes" id="UP000673394"/>
    </source>
</evidence>
<dbReference type="PANTHER" id="PTHR30061">
    <property type="entry name" value="MALTOSE-BINDING PERIPLASMIC PROTEIN"/>
    <property type="match status" value="1"/>
</dbReference>
<dbReference type="RefSeq" id="WP_210662131.1">
    <property type="nucleotide sequence ID" value="NZ_JAGKSP010000011.1"/>
</dbReference>
<evidence type="ECO:0000256" key="3">
    <source>
        <dbReference type="ARBA" id="ARBA00022729"/>
    </source>
</evidence>
<evidence type="ECO:0000313" key="6">
    <source>
        <dbReference type="EMBL" id="MBP3965597.1"/>
    </source>
</evidence>
<name>A0ABS5CI84_9BACL</name>
<feature type="signal peptide" evidence="5">
    <location>
        <begin position="1"/>
        <end position="23"/>
    </location>
</feature>
<keyword evidence="3 5" id="KW-0732">Signal</keyword>
<evidence type="ECO:0000256" key="2">
    <source>
        <dbReference type="ARBA" id="ARBA00022448"/>
    </source>
</evidence>
<reference evidence="6 7" key="1">
    <citation type="submission" date="2021-04" db="EMBL/GenBank/DDBJ databases">
        <title>Paenibacillus sp. DLE-14 whole genome sequence.</title>
        <authorList>
            <person name="Ham Y.J."/>
        </authorList>
    </citation>
    <scope>NUCLEOTIDE SEQUENCE [LARGE SCALE GENOMIC DNA]</scope>
    <source>
        <strain evidence="6 7">DLE-14</strain>
    </source>
</reference>
<evidence type="ECO:0000256" key="5">
    <source>
        <dbReference type="SAM" id="SignalP"/>
    </source>
</evidence>
<evidence type="ECO:0000256" key="1">
    <source>
        <dbReference type="ARBA" id="ARBA00008520"/>
    </source>
</evidence>
<comment type="caution">
    <text evidence="6">The sequence shown here is derived from an EMBL/GenBank/DDBJ whole genome shotgun (WGS) entry which is preliminary data.</text>
</comment>